<evidence type="ECO:0000313" key="7">
    <source>
        <dbReference type="Proteomes" id="UP001652625"/>
    </source>
</evidence>
<proteinExistence type="predicted"/>
<dbReference type="Pfam" id="PF09360">
    <property type="entry name" value="zf-CDGSH"/>
    <property type="match status" value="1"/>
</dbReference>
<keyword evidence="2" id="KW-0479">Metal-binding</keyword>
<evidence type="ECO:0000313" key="8">
    <source>
        <dbReference type="RefSeq" id="XP_065667122.1"/>
    </source>
</evidence>
<dbReference type="InterPro" id="IPR052950">
    <property type="entry name" value="CISD"/>
</dbReference>
<dbReference type="Proteomes" id="UP001652625">
    <property type="component" value="Chromosome 11"/>
</dbReference>
<name>A0ABM4CYS8_HYDVU</name>
<dbReference type="RefSeq" id="XP_065667122.1">
    <property type="nucleotide sequence ID" value="XM_065811050.1"/>
</dbReference>
<feature type="domain" description="Iron-binding zinc finger CDGSH type" evidence="6">
    <location>
        <begin position="41"/>
        <end position="78"/>
    </location>
</feature>
<sequence length="123" mass="13867">MLLISKLKCLLKGKEPIMKLSYVYLKTSPFTCQSKSVVSAKEPFMIMAEPGKKYSWCSCGLSQKQPLCDGSHKKTEMRPYKITSEKECELWFCGCKQTRTPPFCDGSHLEESVQKCSLGTSIP</sequence>
<dbReference type="GeneID" id="100197388"/>
<evidence type="ECO:0000256" key="5">
    <source>
        <dbReference type="ARBA" id="ARBA00034078"/>
    </source>
</evidence>
<evidence type="ECO:0000256" key="3">
    <source>
        <dbReference type="ARBA" id="ARBA00023004"/>
    </source>
</evidence>
<keyword evidence="1" id="KW-0001">2Fe-2S</keyword>
<comment type="cofactor">
    <cofactor evidence="5">
        <name>[2Fe-2S] cluster</name>
        <dbReference type="ChEBI" id="CHEBI:190135"/>
    </cofactor>
</comment>
<keyword evidence="4" id="KW-0411">Iron-sulfur</keyword>
<dbReference type="Gene3D" id="3.40.5.90">
    <property type="entry name" value="CDGSH iron-sulfur domain, mitoNEET-type"/>
    <property type="match status" value="2"/>
</dbReference>
<gene>
    <name evidence="8" type="primary">LOC100197388</name>
</gene>
<keyword evidence="7" id="KW-1185">Reference proteome</keyword>
<evidence type="ECO:0000256" key="1">
    <source>
        <dbReference type="ARBA" id="ARBA00022714"/>
    </source>
</evidence>
<dbReference type="PANTHER" id="PTHR46491:SF3">
    <property type="entry name" value="CDGSH IRON-SULFUR DOMAIN-CONTAINING PROTEIN 3, MITOCHONDRIAL"/>
    <property type="match status" value="1"/>
</dbReference>
<reference evidence="8" key="1">
    <citation type="submission" date="2025-08" db="UniProtKB">
        <authorList>
            <consortium name="RefSeq"/>
        </authorList>
    </citation>
    <scope>IDENTIFICATION</scope>
</reference>
<dbReference type="PANTHER" id="PTHR46491">
    <property type="entry name" value="CDGSH IRON SULFUR DOMAIN PROTEIN HOMOLOG"/>
    <property type="match status" value="1"/>
</dbReference>
<dbReference type="SMART" id="SM00704">
    <property type="entry name" value="ZnF_CDGSH"/>
    <property type="match status" value="2"/>
</dbReference>
<organism evidence="7 8">
    <name type="scientific">Hydra vulgaris</name>
    <name type="common">Hydra</name>
    <name type="synonym">Hydra attenuata</name>
    <dbReference type="NCBI Taxonomy" id="6087"/>
    <lineage>
        <taxon>Eukaryota</taxon>
        <taxon>Metazoa</taxon>
        <taxon>Cnidaria</taxon>
        <taxon>Hydrozoa</taxon>
        <taxon>Hydroidolina</taxon>
        <taxon>Anthoathecata</taxon>
        <taxon>Aplanulata</taxon>
        <taxon>Hydridae</taxon>
        <taxon>Hydra</taxon>
    </lineage>
</organism>
<dbReference type="InterPro" id="IPR042216">
    <property type="entry name" value="MitoNEET_CISD"/>
</dbReference>
<keyword evidence="3" id="KW-0408">Iron</keyword>
<evidence type="ECO:0000259" key="6">
    <source>
        <dbReference type="SMART" id="SM00704"/>
    </source>
</evidence>
<accession>A0ABM4CYS8</accession>
<feature type="domain" description="Iron-binding zinc finger CDGSH type" evidence="6">
    <location>
        <begin position="79"/>
        <end position="114"/>
    </location>
</feature>
<evidence type="ECO:0000256" key="2">
    <source>
        <dbReference type="ARBA" id="ARBA00022723"/>
    </source>
</evidence>
<dbReference type="InterPro" id="IPR018967">
    <property type="entry name" value="FeS-contain_CDGSH-typ"/>
</dbReference>
<evidence type="ECO:0000256" key="4">
    <source>
        <dbReference type="ARBA" id="ARBA00023014"/>
    </source>
</evidence>
<protein>
    <submittedName>
        <fullName evidence="8">CDGSH iron-sulfur domain-containing protein 3, mitochondrial</fullName>
    </submittedName>
</protein>